<dbReference type="EMBL" id="QRDZ01000003">
    <property type="protein sequence ID" value="RED86541.1"/>
    <property type="molecule type" value="Genomic_DNA"/>
</dbReference>
<keyword evidence="2" id="KW-1185">Reference proteome</keyword>
<proteinExistence type="predicted"/>
<dbReference type="AlphaFoldDB" id="A0A3D9KJ31"/>
<organism evidence="1 2">
    <name type="scientific">Cohnella phaseoli</name>
    <dbReference type="NCBI Taxonomy" id="456490"/>
    <lineage>
        <taxon>Bacteria</taxon>
        <taxon>Bacillati</taxon>
        <taxon>Bacillota</taxon>
        <taxon>Bacilli</taxon>
        <taxon>Bacillales</taxon>
        <taxon>Paenibacillaceae</taxon>
        <taxon>Cohnella</taxon>
    </lineage>
</organism>
<accession>A0A3D9KJ31</accession>
<comment type="caution">
    <text evidence="1">The sequence shown here is derived from an EMBL/GenBank/DDBJ whole genome shotgun (WGS) entry which is preliminary data.</text>
</comment>
<protein>
    <recommendedName>
        <fullName evidence="3">Butirosin biosynthesis protein H-like</fullName>
    </recommendedName>
</protein>
<reference evidence="1 2" key="1">
    <citation type="submission" date="2018-07" db="EMBL/GenBank/DDBJ databases">
        <title>Genomic Encyclopedia of Type Strains, Phase III (KMG-III): the genomes of soil and plant-associated and newly described type strains.</title>
        <authorList>
            <person name="Whitman W."/>
        </authorList>
    </citation>
    <scope>NUCLEOTIDE SEQUENCE [LARGE SCALE GENOMIC DNA]</scope>
    <source>
        <strain evidence="1 2">CECT 7287</strain>
    </source>
</reference>
<name>A0A3D9KJ31_9BACL</name>
<dbReference type="InterPro" id="IPR029063">
    <property type="entry name" value="SAM-dependent_MTases_sf"/>
</dbReference>
<gene>
    <name evidence="1" type="ORF">DFP98_103396</name>
</gene>
<evidence type="ECO:0008006" key="3">
    <source>
        <dbReference type="Google" id="ProtNLM"/>
    </source>
</evidence>
<evidence type="ECO:0000313" key="1">
    <source>
        <dbReference type="EMBL" id="RED86541.1"/>
    </source>
</evidence>
<sequence length="336" mass="40301">MKYSNQIKPFDEFWMNCILNQMFSVACTYEPSYRYAAYLNSYQYFRWEAATDPLFRYPTIDSMYYLDFLYQNEGQKNHDFSLSRVFGPLVLHHFPDRDSYLHEIRELCKANQIFSLNVDLFYWIPNSMAYQKFHWYHYSLFNGYDETASTYYVIDDNLDGYMEHGIPEERLIVSYENSEYRTNPDYVLPPVLKYSIREEIPPYELTLREVCFHADRLIREIRSFSLEGQWNVELDESRLNDYLTYSVVGINIIANRHKANESLIRSLRELSLIPAETFERLLAQIQEIRSGWDLVKQLFMKASIQRKLDRPQCYKLAESLFAKEVALWETLLQTKH</sequence>
<dbReference type="Proteomes" id="UP000256977">
    <property type="component" value="Unassembled WGS sequence"/>
</dbReference>
<dbReference type="OrthoDB" id="2530145at2"/>
<dbReference type="RefSeq" id="WP_116059652.1">
    <property type="nucleotide sequence ID" value="NZ_QRDZ01000003.1"/>
</dbReference>
<dbReference type="Gene3D" id="3.40.50.150">
    <property type="entry name" value="Vaccinia Virus protein VP39"/>
    <property type="match status" value="1"/>
</dbReference>
<dbReference type="PROSITE" id="PS51257">
    <property type="entry name" value="PROKAR_LIPOPROTEIN"/>
    <property type="match status" value="1"/>
</dbReference>
<evidence type="ECO:0000313" key="2">
    <source>
        <dbReference type="Proteomes" id="UP000256977"/>
    </source>
</evidence>